<reference evidence="1" key="1">
    <citation type="submission" date="2021-05" db="EMBL/GenBank/DDBJ databases">
        <authorList>
            <person name="Scholz U."/>
            <person name="Mascher M."/>
            <person name="Fiebig A."/>
        </authorList>
    </citation>
    <scope>NUCLEOTIDE SEQUENCE [LARGE SCALE GENOMIC DNA]</scope>
</reference>
<dbReference type="EnsemblPlants" id="AVESA.00010b.r2.4CG1303030.1">
    <property type="protein sequence ID" value="AVESA.00010b.r2.4CG1303030.1.CDS.1"/>
    <property type="gene ID" value="AVESA.00010b.r2.4CG1303030"/>
</dbReference>
<organism evidence="1 2">
    <name type="scientific">Avena sativa</name>
    <name type="common">Oat</name>
    <dbReference type="NCBI Taxonomy" id="4498"/>
    <lineage>
        <taxon>Eukaryota</taxon>
        <taxon>Viridiplantae</taxon>
        <taxon>Streptophyta</taxon>
        <taxon>Embryophyta</taxon>
        <taxon>Tracheophyta</taxon>
        <taxon>Spermatophyta</taxon>
        <taxon>Magnoliopsida</taxon>
        <taxon>Liliopsida</taxon>
        <taxon>Poales</taxon>
        <taxon>Poaceae</taxon>
        <taxon>BOP clade</taxon>
        <taxon>Pooideae</taxon>
        <taxon>Poodae</taxon>
        <taxon>Poeae</taxon>
        <taxon>Poeae Chloroplast Group 1 (Aveneae type)</taxon>
        <taxon>Aveninae</taxon>
        <taxon>Avena</taxon>
    </lineage>
</organism>
<name>A0ACD5WUQ5_AVESA</name>
<reference evidence="1" key="2">
    <citation type="submission" date="2025-09" db="UniProtKB">
        <authorList>
            <consortium name="EnsemblPlants"/>
        </authorList>
    </citation>
    <scope>IDENTIFICATION</scope>
</reference>
<accession>A0ACD5WUQ5</accession>
<keyword evidence="2" id="KW-1185">Reference proteome</keyword>
<dbReference type="Proteomes" id="UP001732700">
    <property type="component" value="Chromosome 4C"/>
</dbReference>
<evidence type="ECO:0000313" key="1">
    <source>
        <dbReference type="EnsemblPlants" id="AVESA.00010b.r2.4CG1303030.1.CDS.1"/>
    </source>
</evidence>
<sequence>MMLMRHWQIKEGSDCVLCSLCTIESRDHHFFACPFALSCWDLLNIKWDCSLTISQRFLIAKGEFEGPCFMEIVVCAAWNIWKERNELIFQGKVPSFSRWKVRFQHDLLLHQFRVKQSVVQPLLDWSSTCFT</sequence>
<evidence type="ECO:0000313" key="2">
    <source>
        <dbReference type="Proteomes" id="UP001732700"/>
    </source>
</evidence>
<proteinExistence type="predicted"/>
<protein>
    <submittedName>
        <fullName evidence="1">Uncharacterized protein</fullName>
    </submittedName>
</protein>